<comment type="caution">
    <text evidence="1">The sequence shown here is derived from an EMBL/GenBank/DDBJ whole genome shotgun (WGS) entry which is preliminary data.</text>
</comment>
<dbReference type="RefSeq" id="WP_146320943.1">
    <property type="nucleotide sequence ID" value="NZ_VCQV01000055.1"/>
</dbReference>
<evidence type="ECO:0000313" key="1">
    <source>
        <dbReference type="EMBL" id="TWP32857.1"/>
    </source>
</evidence>
<dbReference type="OrthoDB" id="61821at2"/>
<accession>A0A563DRH4</accession>
<organism evidence="1 2">
    <name type="scientific">Leekyejoonella antrihumi</name>
    <dbReference type="NCBI Taxonomy" id="1660198"/>
    <lineage>
        <taxon>Bacteria</taxon>
        <taxon>Bacillati</taxon>
        <taxon>Actinomycetota</taxon>
        <taxon>Actinomycetes</taxon>
        <taxon>Micrococcales</taxon>
        <taxon>Dermacoccaceae</taxon>
        <taxon>Leekyejoonella</taxon>
    </lineage>
</organism>
<gene>
    <name evidence="1" type="ORF">FGL98_23105</name>
</gene>
<keyword evidence="2" id="KW-1185">Reference proteome</keyword>
<sequence>MERVLNVTVTAPELHRMSALLAPAHQPFWGPKTLLAETGAVVHSTEPIKATCDTFGRWGSGAAEPHVMLDEETFFALSQLVRARLVRAQVGARDLVPTVRAWPELREVRLQADGHRFVWWPSLIQGHESQALRSYIEDGAKGSRHDEVPESVWSACESILPGARAIAGTFALGEDANCFSTVLAAADPVAVAEEWVQREPFEEFLSTRTRPGGRDDEPGTVMVWRSADQLVQHACITLGKGWVLNKPNQCWHSPRSVMSVRQAIVQSRAPGRRMSRRCLI</sequence>
<reference evidence="1 2" key="1">
    <citation type="submission" date="2019-05" db="EMBL/GenBank/DDBJ databases">
        <authorList>
            <person name="Lee S.D."/>
        </authorList>
    </citation>
    <scope>NUCLEOTIDE SEQUENCE [LARGE SCALE GENOMIC DNA]</scope>
    <source>
        <strain evidence="1 2">C5-26</strain>
    </source>
</reference>
<dbReference type="AlphaFoldDB" id="A0A563DRH4"/>
<proteinExistence type="predicted"/>
<dbReference type="EMBL" id="VCQV01000055">
    <property type="protein sequence ID" value="TWP32857.1"/>
    <property type="molecule type" value="Genomic_DNA"/>
</dbReference>
<evidence type="ECO:0000313" key="2">
    <source>
        <dbReference type="Proteomes" id="UP000320244"/>
    </source>
</evidence>
<dbReference type="Proteomes" id="UP000320244">
    <property type="component" value="Unassembled WGS sequence"/>
</dbReference>
<protein>
    <submittedName>
        <fullName evidence="1">Uncharacterized protein</fullName>
    </submittedName>
</protein>
<reference evidence="1 2" key="2">
    <citation type="submission" date="2019-08" db="EMBL/GenBank/DDBJ databases">
        <title>Jejuicoccus antrihumi gen. nov., sp. nov., a new member of the family Dermacoccaceae isolated from a cave.</title>
        <authorList>
            <person name="Schumann P."/>
            <person name="Kim I.S."/>
        </authorList>
    </citation>
    <scope>NUCLEOTIDE SEQUENCE [LARGE SCALE GENOMIC DNA]</scope>
    <source>
        <strain evidence="1 2">C5-26</strain>
    </source>
</reference>
<name>A0A563DRH4_9MICO</name>